<sequence length="105" mass="10855">MDSSSFVGNPGSLLTFLGRVPGDGRTLVRDPRTNTWYDLSHVAGYPAGVLAASVDAELAGTGNDLYVTVATADQVAQTRCTVFPAPGTGGVPAWPGNCRPFTVLS</sequence>
<gene>
    <name evidence="1" type="ORF">SAMN05421833_116111</name>
</gene>
<dbReference type="AlphaFoldDB" id="A0A1N7E2W0"/>
<dbReference type="EMBL" id="FTNI01000016">
    <property type="protein sequence ID" value="SIR82366.1"/>
    <property type="molecule type" value="Genomic_DNA"/>
</dbReference>
<proteinExistence type="predicted"/>
<organism evidence="1 2">
    <name type="scientific">Microbispora rosea</name>
    <dbReference type="NCBI Taxonomy" id="58117"/>
    <lineage>
        <taxon>Bacteria</taxon>
        <taxon>Bacillati</taxon>
        <taxon>Actinomycetota</taxon>
        <taxon>Actinomycetes</taxon>
        <taxon>Streptosporangiales</taxon>
        <taxon>Streptosporangiaceae</taxon>
        <taxon>Microbispora</taxon>
    </lineage>
</organism>
<dbReference type="RefSeq" id="WP_167769269.1">
    <property type="nucleotide sequence ID" value="NZ_FTNI01000016.1"/>
</dbReference>
<reference evidence="2" key="1">
    <citation type="submission" date="2017-01" db="EMBL/GenBank/DDBJ databases">
        <authorList>
            <person name="Varghese N."/>
            <person name="Submissions S."/>
        </authorList>
    </citation>
    <scope>NUCLEOTIDE SEQUENCE [LARGE SCALE GENOMIC DNA]</scope>
    <source>
        <strain evidence="2">ATCC 12950</strain>
    </source>
</reference>
<evidence type="ECO:0000313" key="1">
    <source>
        <dbReference type="EMBL" id="SIR82366.1"/>
    </source>
</evidence>
<protein>
    <submittedName>
        <fullName evidence="1">Uncharacterized protein</fullName>
    </submittedName>
</protein>
<name>A0A1N7E2W0_9ACTN</name>
<evidence type="ECO:0000313" key="2">
    <source>
        <dbReference type="Proteomes" id="UP000186096"/>
    </source>
</evidence>
<dbReference type="STRING" id="58117.SAMN05421833_116111"/>
<accession>A0A1N7E2W0</accession>
<dbReference type="Proteomes" id="UP000186096">
    <property type="component" value="Unassembled WGS sequence"/>
</dbReference>
<keyword evidence="2" id="KW-1185">Reference proteome</keyword>